<dbReference type="FunFam" id="2.40.10.120:FF:000004">
    <property type="entry name" value="Serine protease HTRA2, mitochondrial"/>
    <property type="match status" value="1"/>
</dbReference>
<dbReference type="InterPro" id="IPR001940">
    <property type="entry name" value="Peptidase_S1C"/>
</dbReference>
<dbReference type="InterPro" id="IPR001806">
    <property type="entry name" value="Small_GTPase"/>
</dbReference>
<evidence type="ECO:0000256" key="1">
    <source>
        <dbReference type="ARBA" id="ARBA00001760"/>
    </source>
</evidence>
<feature type="region of interest" description="Disordered" evidence="19">
    <location>
        <begin position="554"/>
        <end position="582"/>
    </location>
</feature>
<dbReference type="GO" id="GO:0043065">
    <property type="term" value="P:positive regulation of apoptotic process"/>
    <property type="evidence" value="ECO:0007669"/>
    <property type="project" value="UniProtKB-ARBA"/>
</dbReference>
<dbReference type="InterPro" id="IPR009003">
    <property type="entry name" value="Peptidase_S1_PA"/>
</dbReference>
<evidence type="ECO:0000259" key="20">
    <source>
        <dbReference type="PROSITE" id="PS50106"/>
    </source>
</evidence>
<accession>A0AAN7P4L9</accession>
<evidence type="ECO:0000313" key="21">
    <source>
        <dbReference type="EMBL" id="KAK4876507.1"/>
    </source>
</evidence>
<organism evidence="21 22">
    <name type="scientific">Aquatica leii</name>
    <dbReference type="NCBI Taxonomy" id="1421715"/>
    <lineage>
        <taxon>Eukaryota</taxon>
        <taxon>Metazoa</taxon>
        <taxon>Ecdysozoa</taxon>
        <taxon>Arthropoda</taxon>
        <taxon>Hexapoda</taxon>
        <taxon>Insecta</taxon>
        <taxon>Pterygota</taxon>
        <taxon>Neoptera</taxon>
        <taxon>Endopterygota</taxon>
        <taxon>Coleoptera</taxon>
        <taxon>Polyphaga</taxon>
        <taxon>Elateriformia</taxon>
        <taxon>Elateroidea</taxon>
        <taxon>Lampyridae</taxon>
        <taxon>Luciolinae</taxon>
        <taxon>Aquatica</taxon>
    </lineage>
</organism>
<evidence type="ECO:0000256" key="2">
    <source>
        <dbReference type="ARBA" id="ARBA00004304"/>
    </source>
</evidence>
<evidence type="ECO:0000256" key="19">
    <source>
        <dbReference type="SAM" id="MobiDB-lite"/>
    </source>
</evidence>
<evidence type="ECO:0000256" key="7">
    <source>
        <dbReference type="ARBA" id="ARBA00022670"/>
    </source>
</evidence>
<evidence type="ECO:0000256" key="11">
    <source>
        <dbReference type="ARBA" id="ARBA00022825"/>
    </source>
</evidence>
<dbReference type="Gene3D" id="2.40.10.120">
    <property type="match status" value="1"/>
</dbReference>
<dbReference type="InterPro" id="IPR041489">
    <property type="entry name" value="PDZ_6"/>
</dbReference>
<proteinExistence type="inferred from homology"/>
<keyword evidence="10" id="KW-0378">Hydrolase</keyword>
<evidence type="ECO:0000256" key="6">
    <source>
        <dbReference type="ARBA" id="ARBA00016929"/>
    </source>
</evidence>
<evidence type="ECO:0000256" key="4">
    <source>
        <dbReference type="ARBA" id="ARBA00010541"/>
    </source>
</evidence>
<dbReference type="GO" id="GO:0031966">
    <property type="term" value="C:mitochondrial membrane"/>
    <property type="evidence" value="ECO:0007669"/>
    <property type="project" value="UniProtKB-SubCell"/>
</dbReference>
<feature type="domain" description="PDZ" evidence="20">
    <location>
        <begin position="299"/>
        <end position="396"/>
    </location>
</feature>
<comment type="caution">
    <text evidence="21">The sequence shown here is derived from an EMBL/GenBank/DDBJ whole genome shotgun (WGS) entry which is preliminary data.</text>
</comment>
<dbReference type="SMART" id="SM00175">
    <property type="entry name" value="RAB"/>
    <property type="match status" value="1"/>
</dbReference>
<dbReference type="PANTHER" id="PTHR22939">
    <property type="entry name" value="SERINE PROTEASE FAMILY S1C HTRA-RELATED"/>
    <property type="match status" value="1"/>
</dbReference>
<evidence type="ECO:0000256" key="9">
    <source>
        <dbReference type="ARBA" id="ARBA00022703"/>
    </source>
</evidence>
<name>A0AAN7P4L9_9COLE</name>
<keyword evidence="9" id="KW-0053">Apoptosis</keyword>
<evidence type="ECO:0000256" key="15">
    <source>
        <dbReference type="ARBA" id="ARBA00023136"/>
    </source>
</evidence>
<dbReference type="Gene3D" id="3.40.50.300">
    <property type="entry name" value="P-loop containing nucleotide triphosphate hydrolases"/>
    <property type="match status" value="1"/>
</dbReference>
<dbReference type="GO" id="GO:0006915">
    <property type="term" value="P:apoptotic process"/>
    <property type="evidence" value="ECO:0007669"/>
    <property type="project" value="UniProtKB-KW"/>
</dbReference>
<dbReference type="GO" id="GO:0005525">
    <property type="term" value="F:GTP binding"/>
    <property type="evidence" value="ECO:0007669"/>
    <property type="project" value="InterPro"/>
</dbReference>
<keyword evidence="16" id="KW-0865">Zymogen</keyword>
<evidence type="ECO:0000256" key="14">
    <source>
        <dbReference type="ARBA" id="ARBA00023128"/>
    </source>
</evidence>
<dbReference type="SMART" id="SM00228">
    <property type="entry name" value="PDZ"/>
    <property type="match status" value="1"/>
</dbReference>
<keyword evidence="8" id="KW-0812">Transmembrane</keyword>
<keyword evidence="14" id="KW-0496">Mitochondrion</keyword>
<keyword evidence="13" id="KW-1133">Transmembrane helix</keyword>
<dbReference type="PROSITE" id="PS51419">
    <property type="entry name" value="RAB"/>
    <property type="match status" value="1"/>
</dbReference>
<evidence type="ECO:0000313" key="22">
    <source>
        <dbReference type="Proteomes" id="UP001353858"/>
    </source>
</evidence>
<dbReference type="Pfam" id="PF13365">
    <property type="entry name" value="Trypsin_2"/>
    <property type="match status" value="1"/>
</dbReference>
<evidence type="ECO:0000256" key="10">
    <source>
        <dbReference type="ARBA" id="ARBA00022801"/>
    </source>
</evidence>
<dbReference type="Pfam" id="PF17820">
    <property type="entry name" value="PDZ_6"/>
    <property type="match status" value="1"/>
</dbReference>
<dbReference type="GO" id="GO:0005758">
    <property type="term" value="C:mitochondrial intermembrane space"/>
    <property type="evidence" value="ECO:0007669"/>
    <property type="project" value="UniProtKB-SubCell"/>
</dbReference>
<gene>
    <name evidence="21" type="ORF">RN001_009013</name>
</gene>
<feature type="compositionally biased region" description="Polar residues" evidence="19">
    <location>
        <begin position="459"/>
        <end position="468"/>
    </location>
</feature>
<dbReference type="AlphaFoldDB" id="A0AAN7P4L9"/>
<evidence type="ECO:0000256" key="13">
    <source>
        <dbReference type="ARBA" id="ARBA00022989"/>
    </source>
</evidence>
<dbReference type="InterPro" id="IPR027417">
    <property type="entry name" value="P-loop_NTPase"/>
</dbReference>
<comment type="catalytic activity">
    <reaction evidence="1">
        <text>Cleavage of non-polar aliphatic amino-acids at the P1 position, with a preference for Val, Ile and Met. At the P2 and P3 positions, Arg is selected most strongly with a secondary preference for other hydrophilic residues.</text>
        <dbReference type="EC" id="3.4.21.108"/>
    </reaction>
</comment>
<dbReference type="GO" id="GO:0007005">
    <property type="term" value="P:mitochondrion organization"/>
    <property type="evidence" value="ECO:0007669"/>
    <property type="project" value="UniProtKB-ARBA"/>
</dbReference>
<dbReference type="SUPFAM" id="SSF52540">
    <property type="entry name" value="P-loop containing nucleoside triphosphate hydrolases"/>
    <property type="match status" value="1"/>
</dbReference>
<comment type="similarity">
    <text evidence="4">Belongs to the peptidase S1C family.</text>
</comment>
<feature type="region of interest" description="Disordered" evidence="19">
    <location>
        <begin position="434"/>
        <end position="507"/>
    </location>
</feature>
<comment type="subcellular location">
    <subcellularLocation>
        <location evidence="3">Mitochondrion intermembrane space</location>
        <topology evidence="3">Single-pass membrane protein</topology>
    </subcellularLocation>
    <subcellularLocation>
        <location evidence="2">Mitochondrion membrane</location>
        <topology evidence="2">Single-pass membrane protein</topology>
    </subcellularLocation>
</comment>
<evidence type="ECO:0000256" key="3">
    <source>
        <dbReference type="ARBA" id="ARBA00004375"/>
    </source>
</evidence>
<keyword evidence="12" id="KW-0809">Transit peptide</keyword>
<evidence type="ECO:0000256" key="5">
    <source>
        <dbReference type="ARBA" id="ARBA00013033"/>
    </source>
</evidence>
<dbReference type="Pfam" id="PF00071">
    <property type="entry name" value="Ras"/>
    <property type="match status" value="1"/>
</dbReference>
<dbReference type="GO" id="GO:0003924">
    <property type="term" value="F:GTPase activity"/>
    <property type="evidence" value="ECO:0007669"/>
    <property type="project" value="InterPro"/>
</dbReference>
<protein>
    <recommendedName>
        <fullName evidence="6">Serine protease HTRA2, mitochondrial</fullName>
        <ecNumber evidence="5">3.4.21.108</ecNumber>
    </recommendedName>
    <alternativeName>
        <fullName evidence="17">High temperature requirement protein A2</fullName>
    </alternativeName>
</protein>
<dbReference type="SUPFAM" id="SSF50156">
    <property type="entry name" value="PDZ domain-like"/>
    <property type="match status" value="1"/>
</dbReference>
<evidence type="ECO:0000256" key="8">
    <source>
        <dbReference type="ARBA" id="ARBA00022692"/>
    </source>
</evidence>
<comment type="function">
    <text evidence="18">Serine protease that shows proteolytic activity against a non-specific substrate beta-casein. Promotes or induces cell death either by direct binding to and inhibition of BIRC proteins (also called inhibitor of apoptosis proteins, IAPs), leading to an increase in caspase activity, or by a BIRC inhibition-independent, caspase-independent and serine protease activity-dependent mechanism. Can antagonize antiapoptotic activity of th/Diap1 by directly inducing the degradation of th/Diap1.</text>
</comment>
<keyword evidence="15" id="KW-0472">Membrane</keyword>
<reference evidence="22" key="1">
    <citation type="submission" date="2023-01" db="EMBL/GenBank/DDBJ databases">
        <title>Key to firefly adult light organ development and bioluminescence: homeobox transcription factors regulate luciferase expression and transportation to peroxisome.</title>
        <authorList>
            <person name="Fu X."/>
        </authorList>
    </citation>
    <scope>NUCLEOTIDE SEQUENCE [LARGE SCALE GENOMIC DNA]</scope>
</reference>
<keyword evidence="7" id="KW-0645">Protease</keyword>
<keyword evidence="11" id="KW-0720">Serine protease</keyword>
<dbReference type="SUPFAM" id="SSF50494">
    <property type="entry name" value="Trypsin-like serine proteases"/>
    <property type="match status" value="1"/>
</dbReference>
<evidence type="ECO:0000256" key="16">
    <source>
        <dbReference type="ARBA" id="ARBA00023145"/>
    </source>
</evidence>
<dbReference type="PRINTS" id="PR00834">
    <property type="entry name" value="PROTEASES2C"/>
</dbReference>
<dbReference type="InterPro" id="IPR001478">
    <property type="entry name" value="PDZ"/>
</dbReference>
<dbReference type="SMART" id="SM00173">
    <property type="entry name" value="RAS"/>
    <property type="match status" value="1"/>
</dbReference>
<dbReference type="InterPro" id="IPR036034">
    <property type="entry name" value="PDZ_sf"/>
</dbReference>
<dbReference type="GO" id="GO:0006508">
    <property type="term" value="P:proteolysis"/>
    <property type="evidence" value="ECO:0007669"/>
    <property type="project" value="UniProtKB-KW"/>
</dbReference>
<evidence type="ECO:0000256" key="18">
    <source>
        <dbReference type="ARBA" id="ARBA00035606"/>
    </source>
</evidence>
<evidence type="ECO:0000256" key="12">
    <source>
        <dbReference type="ARBA" id="ARBA00022946"/>
    </source>
</evidence>
<dbReference type="PROSITE" id="PS51421">
    <property type="entry name" value="RAS"/>
    <property type="match status" value="1"/>
</dbReference>
<evidence type="ECO:0000256" key="17">
    <source>
        <dbReference type="ARBA" id="ARBA00029644"/>
    </source>
</evidence>
<dbReference type="Gene3D" id="2.30.42.10">
    <property type="match status" value="1"/>
</dbReference>
<dbReference type="EMBL" id="JARPUR010000004">
    <property type="protein sequence ID" value="KAK4876507.1"/>
    <property type="molecule type" value="Genomic_DNA"/>
</dbReference>
<dbReference type="Proteomes" id="UP001353858">
    <property type="component" value="Unassembled WGS sequence"/>
</dbReference>
<dbReference type="GO" id="GO:0004252">
    <property type="term" value="F:serine-type endopeptidase activity"/>
    <property type="evidence" value="ECO:0007669"/>
    <property type="project" value="InterPro"/>
</dbReference>
<feature type="compositionally biased region" description="Low complexity" evidence="19">
    <location>
        <begin position="438"/>
        <end position="449"/>
    </location>
</feature>
<sequence length="802" mass="88937">MLRLMTFRVLQHLNNSVLSKPLTHSSRHLYQCCGPNFSLTLVNLKRCLFLASVVGGSALIYKVKQKYYNEKSFYSNENLQSVSLRDQFNFIDKVVKRCASSVVYIEIKDVKRFDLETGQPQISSNGSGFLVSEDGWILTNAHVVINKPKNLITVMLKDGSSYNATVESADMNIDLALLKIHSNRKFPYLRLGNSSEVTTGEWVIALGSPLSLSHSVTAGVISCIDRSAEELGLRNVSMRYIQTDAAITFGNSGGPLVNLDGDVIGINNLRVTAGIAFAIPIDYAKKFLHHSQTTRTPENVSYQRKKEKSVLGIITMLVTPELITVLDSIDQNIPQNVTHGVFIWKVLKNTPAYYAGLKPGDIITHINNTPIVEIKNIYSAIDENTETLKINIVRCSGQKESVCNMTDDYPHALRVKGRSASICATGSSSMEAIHAAIPPNGTPDNGTPTGRRRRPATRSQSARISSGKSVRRRVGVATSAEQPGITPEMSPNIRRKGSTRRGTSVYHRKSTAFLDVPDSRGVGVVSPGEEEDEDSYRLRSFSFTSKGIVNRGDSFRRRRSRSNSLCPPAMIGTPSPVMDGPDHVQTDVTKYTVALLGAQGVGKTALISQFMTSECINAYDRPKDTFGEQSVSIMLNGEESELTFLNVTNPKEIDKFHPPDAFIVLYSVVDKASYLKAEAELTRLQDADLLRARPAILVANKIDLARSRAVSTQDGKCLACTYRAKFIEISVGINHNVDELLVGILTQIRLKSFHYDERDHNQQQWYKSRGVVRASMKARQMFTWLFGKEDSKFKNCENLHIL</sequence>
<dbReference type="EC" id="3.4.21.108" evidence="5"/>
<dbReference type="FunFam" id="3.40.50.300:FF:000664">
    <property type="entry name" value="Uncharacterized protein, isoform B"/>
    <property type="match status" value="1"/>
</dbReference>
<keyword evidence="22" id="KW-1185">Reference proteome</keyword>
<dbReference type="PANTHER" id="PTHR22939:SF129">
    <property type="entry name" value="SERINE PROTEASE HTRA2, MITOCHONDRIAL"/>
    <property type="match status" value="1"/>
</dbReference>
<dbReference type="PROSITE" id="PS50106">
    <property type="entry name" value="PDZ"/>
    <property type="match status" value="1"/>
</dbReference>